<feature type="region of interest" description="Disordered" evidence="1">
    <location>
        <begin position="56"/>
        <end position="88"/>
    </location>
</feature>
<organism evidence="3 4">
    <name type="scientific">Trichomonas vaginalis (strain ATCC PRA-98 / G3)</name>
    <dbReference type="NCBI Taxonomy" id="412133"/>
    <lineage>
        <taxon>Eukaryota</taxon>
        <taxon>Metamonada</taxon>
        <taxon>Parabasalia</taxon>
        <taxon>Trichomonadida</taxon>
        <taxon>Trichomonadidae</taxon>
        <taxon>Trichomonas</taxon>
    </lineage>
</organism>
<dbReference type="EMBL" id="DS113269">
    <property type="protein sequence ID" value="EAY14519.1"/>
    <property type="molecule type" value="Genomic_DNA"/>
</dbReference>
<dbReference type="VEuPathDB" id="TrichDB:TVAG_388510"/>
<proteinExistence type="predicted"/>
<feature type="signal peptide" evidence="2">
    <location>
        <begin position="1"/>
        <end position="17"/>
    </location>
</feature>
<dbReference type="KEGG" id="tva:4772509"/>
<evidence type="ECO:0000313" key="3">
    <source>
        <dbReference type="EMBL" id="EAY14519.1"/>
    </source>
</evidence>
<evidence type="ECO:0000256" key="2">
    <source>
        <dbReference type="SAM" id="SignalP"/>
    </source>
</evidence>
<dbReference type="AlphaFoldDB" id="A2DYI4"/>
<keyword evidence="2" id="KW-0732">Signal</keyword>
<protein>
    <submittedName>
        <fullName evidence="3">Uncharacterized protein</fullName>
    </submittedName>
</protein>
<reference evidence="3" key="2">
    <citation type="journal article" date="2007" name="Science">
        <title>Draft genome sequence of the sexually transmitted pathogen Trichomonas vaginalis.</title>
        <authorList>
            <person name="Carlton J.M."/>
            <person name="Hirt R.P."/>
            <person name="Silva J.C."/>
            <person name="Delcher A.L."/>
            <person name="Schatz M."/>
            <person name="Zhao Q."/>
            <person name="Wortman J.R."/>
            <person name="Bidwell S.L."/>
            <person name="Alsmark U.C.M."/>
            <person name="Besteiro S."/>
            <person name="Sicheritz-Ponten T."/>
            <person name="Noel C.J."/>
            <person name="Dacks J.B."/>
            <person name="Foster P.G."/>
            <person name="Simillion C."/>
            <person name="Van de Peer Y."/>
            <person name="Miranda-Saavedra D."/>
            <person name="Barton G.J."/>
            <person name="Westrop G.D."/>
            <person name="Mueller S."/>
            <person name="Dessi D."/>
            <person name="Fiori P.L."/>
            <person name="Ren Q."/>
            <person name="Paulsen I."/>
            <person name="Zhang H."/>
            <person name="Bastida-Corcuera F.D."/>
            <person name="Simoes-Barbosa A."/>
            <person name="Brown M.T."/>
            <person name="Hayes R.D."/>
            <person name="Mukherjee M."/>
            <person name="Okumura C.Y."/>
            <person name="Schneider R."/>
            <person name="Smith A.J."/>
            <person name="Vanacova S."/>
            <person name="Villalvazo M."/>
            <person name="Haas B.J."/>
            <person name="Pertea M."/>
            <person name="Feldblyum T.V."/>
            <person name="Utterback T.R."/>
            <person name="Shu C.L."/>
            <person name="Osoegawa K."/>
            <person name="de Jong P.J."/>
            <person name="Hrdy I."/>
            <person name="Horvathova L."/>
            <person name="Zubacova Z."/>
            <person name="Dolezal P."/>
            <person name="Malik S.B."/>
            <person name="Logsdon J.M. Jr."/>
            <person name="Henze K."/>
            <person name="Gupta A."/>
            <person name="Wang C.C."/>
            <person name="Dunne R.L."/>
            <person name="Upcroft J.A."/>
            <person name="Upcroft P."/>
            <person name="White O."/>
            <person name="Salzberg S.L."/>
            <person name="Tang P."/>
            <person name="Chiu C.-H."/>
            <person name="Lee Y.-S."/>
            <person name="Embley T.M."/>
            <person name="Coombs G.H."/>
            <person name="Mottram J.C."/>
            <person name="Tachezy J."/>
            <person name="Fraser-Liggett C.M."/>
            <person name="Johnson P.J."/>
        </authorList>
    </citation>
    <scope>NUCLEOTIDE SEQUENCE [LARGE SCALE GENOMIC DNA]</scope>
    <source>
        <strain evidence="3">G3</strain>
    </source>
</reference>
<name>A2DYI4_TRIV3</name>
<feature type="compositionally biased region" description="Pro residues" evidence="1">
    <location>
        <begin position="66"/>
        <end position="80"/>
    </location>
</feature>
<dbReference type="SMR" id="A2DYI4"/>
<evidence type="ECO:0000256" key="1">
    <source>
        <dbReference type="SAM" id="MobiDB-lite"/>
    </source>
</evidence>
<gene>
    <name evidence="3" type="ORF">TVAG_388510</name>
</gene>
<reference evidence="3" key="1">
    <citation type="submission" date="2006-10" db="EMBL/GenBank/DDBJ databases">
        <authorList>
            <person name="Amadeo P."/>
            <person name="Zhao Q."/>
            <person name="Wortman J."/>
            <person name="Fraser-Liggett C."/>
            <person name="Carlton J."/>
        </authorList>
    </citation>
    <scope>NUCLEOTIDE SEQUENCE</scope>
    <source>
        <strain evidence="3">G3</strain>
    </source>
</reference>
<accession>A2DYI4</accession>
<keyword evidence="4" id="KW-1185">Reference proteome</keyword>
<dbReference type="Proteomes" id="UP000001542">
    <property type="component" value="Unassembled WGS sequence"/>
</dbReference>
<feature type="compositionally biased region" description="Basic and acidic residues" evidence="1">
    <location>
        <begin position="56"/>
        <end position="65"/>
    </location>
</feature>
<dbReference type="RefSeq" id="XP_001326742.1">
    <property type="nucleotide sequence ID" value="XM_001326707.1"/>
</dbReference>
<feature type="chain" id="PRO_5002643110" evidence="2">
    <location>
        <begin position="18"/>
        <end position="88"/>
    </location>
</feature>
<dbReference type="VEuPathDB" id="TrichDB:TVAGG3_0321170"/>
<dbReference type="InParanoid" id="A2DYI4"/>
<evidence type="ECO:0000313" key="4">
    <source>
        <dbReference type="Proteomes" id="UP000001542"/>
    </source>
</evidence>
<sequence>MICFLLIAALSIQKLERDEGDLLESVLDEIKSLRQEVNELQKSLPKENFYNHKIEKELPQAREGDPPSPAPTIPPPPTPTPELIGFAL</sequence>